<dbReference type="PROSITE" id="PS50089">
    <property type="entry name" value="ZF_RING_2"/>
    <property type="match status" value="2"/>
</dbReference>
<dbReference type="Ensembl" id="ENSLLTT00000013749.1">
    <property type="protein sequence ID" value="ENSLLTP00000013239.1"/>
    <property type="gene ID" value="ENSLLTG00000010124.1"/>
</dbReference>
<comment type="pathway">
    <text evidence="2 9">Protein modification; protein ubiquitination.</text>
</comment>
<keyword evidence="6 8" id="KW-0863">Zinc-finger</keyword>
<comment type="catalytic activity">
    <reaction evidence="1 9">
        <text>S-ubiquitinyl-[E2 ubiquitin-conjugating enzyme]-L-cysteine + [acceptor protein]-L-lysine = [E2 ubiquitin-conjugating enzyme]-L-cysteine + N(6)-ubiquitinyl-[acceptor protein]-L-lysine.</text>
        <dbReference type="EC" id="2.3.2.27"/>
    </reaction>
</comment>
<dbReference type="GO" id="GO:0016567">
    <property type="term" value="P:protein ubiquitination"/>
    <property type="evidence" value="ECO:0007669"/>
    <property type="project" value="UniProtKB-UniRule"/>
</dbReference>
<dbReference type="Pfam" id="PF21718">
    <property type="entry name" value="KH_DTX3L"/>
    <property type="match status" value="1"/>
</dbReference>
<dbReference type="PANTHER" id="PTHR12622">
    <property type="entry name" value="DELTEX-RELATED"/>
    <property type="match status" value="1"/>
</dbReference>
<gene>
    <name evidence="11" type="primary">DTX3L</name>
</gene>
<evidence type="ECO:0000256" key="3">
    <source>
        <dbReference type="ARBA" id="ARBA00009413"/>
    </source>
</evidence>
<evidence type="ECO:0000256" key="9">
    <source>
        <dbReference type="RuleBase" id="RU367105"/>
    </source>
</evidence>
<dbReference type="Pfam" id="PF21717">
    <property type="entry name" value="DTX3L_a-b"/>
    <property type="match status" value="1"/>
</dbReference>
<keyword evidence="12" id="KW-1185">Reference proteome</keyword>
<comment type="subcellular location">
    <subcellularLocation>
        <location evidence="9">Cytoplasm</location>
    </subcellularLocation>
</comment>
<evidence type="ECO:0000256" key="2">
    <source>
        <dbReference type="ARBA" id="ARBA00004906"/>
    </source>
</evidence>
<dbReference type="GO" id="GO:0008270">
    <property type="term" value="F:zinc ion binding"/>
    <property type="evidence" value="ECO:0007669"/>
    <property type="project" value="UniProtKB-KW"/>
</dbReference>
<keyword evidence="7 9" id="KW-0862">Zinc</keyword>
<keyword evidence="5 9" id="KW-0479">Metal-binding</keyword>
<dbReference type="InterPro" id="IPR042843">
    <property type="entry name" value="TX3L_RING-HC"/>
</dbReference>
<name>A0A8C5S7G9_LATLA</name>
<dbReference type="GO" id="GO:0061630">
    <property type="term" value="F:ubiquitin protein ligase activity"/>
    <property type="evidence" value="ECO:0007669"/>
    <property type="project" value="UniProtKB-UniRule"/>
</dbReference>
<evidence type="ECO:0000256" key="8">
    <source>
        <dbReference type="PROSITE-ProRule" id="PRU00175"/>
    </source>
</evidence>
<dbReference type="InterPro" id="IPR039396">
    <property type="entry name" value="Deltex_C"/>
</dbReference>
<dbReference type="GO" id="GO:0005737">
    <property type="term" value="C:cytoplasm"/>
    <property type="evidence" value="ECO:0007669"/>
    <property type="project" value="UniProtKB-SubCell"/>
</dbReference>
<dbReference type="InterPro" id="IPR039399">
    <property type="entry name" value="Deltex_C_sf"/>
</dbReference>
<dbReference type="InterPro" id="IPR039398">
    <property type="entry name" value="Deltex_fam"/>
</dbReference>
<dbReference type="SUPFAM" id="SSF57850">
    <property type="entry name" value="RING/U-box"/>
    <property type="match status" value="2"/>
</dbReference>
<dbReference type="CDD" id="cd09633">
    <property type="entry name" value="Deltex_C"/>
    <property type="match status" value="1"/>
</dbReference>
<sequence length="899" mass="101628">MAAAASCCVTPLFVEVSPPGFFQEKLEAKLQIYFQSPKKSGGGECNVRVQDGERGVYSVRFWSEEGLYPCGARRARPGGIRGLQWGFLTYCSYGDPFHVKQRVKAHRGHTMEVGGITLEIRILSDSELAMVDAAETVFTNNMIGSLSTSFSPNFLPFQNDFKNMHGHESAREKIFLEVSATLNTNLLTKEQRNEVITVCHTLKIDRMSSHLGIEKVVGQYEDIEKLHSHFEKLLRDHGDSEFLQPKKQDNCVEGKEDHNRRYRSDLEELAKMEVPSGIFEYFGQAYKEEIKKIEETFSVKLETGNTENGTTSVWFYSMGVPNFTKKAQEEFVLLFQKVAGDLKQETFPFIDSQTCEMIKSKCKHLIIKIIKDTAILQGPTKDVSDVKALLNEMTANSWNKKNHPHAQPCGIEVNAAVFAFLKPQLNPIIELINNRYCTRMEEKHCHGDQLTCIIFMPQSYAPVDRSSQASEQFQYEYLIHLEAPQMKKIPFKPLEDWKRKWKDLFRCFQHELPKVNLCLNESNLSIYGLPEDIMFAEKHIMESLNTEEFVAINNEAMAIPDSSIGTTTSAPLGSPRCHKMQQVLSQEQPVGKATEVQRDEICLVCLSTIYQKVVLPKCKHAFCATCARITMDYGNICPVCNPVYWKQKGNHPTEQTKIMKSLKSEEIVPVNSEATAIPDSIVTAATGASFESQRYHKMQQVPSQEPPVGKASEVQQEECCPICLNKIYQKKMLSKCKHAFCASCIGTAMNYKPVCPVCNVVYGNIKGNQPPGKMDVHKTRNSLPGHQNSGTITINYHIFGGIQTERHPHPGKPFFGTSRTAYLPDNKEGREILKLLQRAFEQDLVFTVGQSRTTGANDVVTWNDIHHKTSTHGGEKNFGYPDPNYLQRVREELKAKGIE</sequence>
<dbReference type="Pfam" id="PF23222">
    <property type="entry name" value="RRM_PARP14_1"/>
    <property type="match status" value="1"/>
</dbReference>
<dbReference type="InterPro" id="IPR013083">
    <property type="entry name" value="Znf_RING/FYVE/PHD"/>
</dbReference>
<dbReference type="InterPro" id="IPR017907">
    <property type="entry name" value="Znf_RING_CS"/>
</dbReference>
<dbReference type="GeneTree" id="ENSGT00940000154578"/>
<dbReference type="Pfam" id="PF13923">
    <property type="entry name" value="zf-C3HC4_2"/>
    <property type="match status" value="1"/>
</dbReference>
<dbReference type="Gene3D" id="3.30.390.130">
    <property type="match status" value="1"/>
</dbReference>
<keyword evidence="9" id="KW-0963">Cytoplasm</keyword>
<dbReference type="CDD" id="cd16712">
    <property type="entry name" value="RING-HC_DTX3L"/>
    <property type="match status" value="1"/>
</dbReference>
<dbReference type="Proteomes" id="UP000694406">
    <property type="component" value="Unplaced"/>
</dbReference>
<dbReference type="InterPro" id="IPR001841">
    <property type="entry name" value="Znf_RING"/>
</dbReference>
<dbReference type="Pfam" id="PF18102">
    <property type="entry name" value="DTC"/>
    <property type="match status" value="1"/>
</dbReference>
<accession>A0A8C5S7G9</accession>
<evidence type="ECO:0000256" key="6">
    <source>
        <dbReference type="ARBA" id="ARBA00022771"/>
    </source>
</evidence>
<reference evidence="11" key="2">
    <citation type="submission" date="2025-09" db="UniProtKB">
        <authorList>
            <consortium name="Ensembl"/>
        </authorList>
    </citation>
    <scope>IDENTIFICATION</scope>
</reference>
<dbReference type="InterPro" id="IPR048418">
    <property type="entry name" value="DTX3L_a/b_dom"/>
</dbReference>
<evidence type="ECO:0000313" key="12">
    <source>
        <dbReference type="Proteomes" id="UP000694406"/>
    </source>
</evidence>
<dbReference type="AlphaFoldDB" id="A0A8C5S7G9"/>
<reference evidence="11" key="1">
    <citation type="submission" date="2025-08" db="UniProtKB">
        <authorList>
            <consortium name="Ensembl"/>
        </authorList>
    </citation>
    <scope>IDENTIFICATION</scope>
</reference>
<dbReference type="GO" id="GO:0007219">
    <property type="term" value="P:Notch signaling pathway"/>
    <property type="evidence" value="ECO:0007669"/>
    <property type="project" value="InterPro"/>
</dbReference>
<dbReference type="InterPro" id="IPR057051">
    <property type="entry name" value="PARP14_RPM_1"/>
</dbReference>
<feature type="domain" description="RING-type" evidence="10">
    <location>
        <begin position="720"/>
        <end position="759"/>
    </location>
</feature>
<dbReference type="FunFam" id="3.30.390.130:FF:000001">
    <property type="entry name" value="Probable E3 ubiquitin-protein ligase DTX3"/>
    <property type="match status" value="1"/>
</dbReference>
<dbReference type="InterPro" id="IPR048409">
    <property type="entry name" value="DTX3L_KH-like"/>
</dbReference>
<dbReference type="EC" id="2.3.2.27" evidence="9"/>
<evidence type="ECO:0000313" key="11">
    <source>
        <dbReference type="Ensembl" id="ENSLLTP00000013239.1"/>
    </source>
</evidence>
<dbReference type="Pfam" id="PF00097">
    <property type="entry name" value="zf-C3HC4"/>
    <property type="match status" value="1"/>
</dbReference>
<dbReference type="SMART" id="SM00184">
    <property type="entry name" value="RING"/>
    <property type="match status" value="2"/>
</dbReference>
<comment type="similarity">
    <text evidence="3 9">Belongs to the Deltex family.</text>
</comment>
<dbReference type="PROSITE" id="PS00518">
    <property type="entry name" value="ZF_RING_1"/>
    <property type="match status" value="2"/>
</dbReference>
<organism evidence="11 12">
    <name type="scientific">Laticauda laticaudata</name>
    <name type="common">Blue-ringed sea krait</name>
    <name type="synonym">Blue-lipped sea krait</name>
    <dbReference type="NCBI Taxonomy" id="8630"/>
    <lineage>
        <taxon>Eukaryota</taxon>
        <taxon>Metazoa</taxon>
        <taxon>Chordata</taxon>
        <taxon>Craniata</taxon>
        <taxon>Vertebrata</taxon>
        <taxon>Euteleostomi</taxon>
        <taxon>Lepidosauria</taxon>
        <taxon>Squamata</taxon>
        <taxon>Bifurcata</taxon>
        <taxon>Unidentata</taxon>
        <taxon>Episquamata</taxon>
        <taxon>Toxicofera</taxon>
        <taxon>Serpentes</taxon>
        <taxon>Colubroidea</taxon>
        <taxon>Elapidae</taxon>
        <taxon>Laticaudinae</taxon>
        <taxon>Laticauda</taxon>
    </lineage>
</organism>
<evidence type="ECO:0000259" key="10">
    <source>
        <dbReference type="PROSITE" id="PS50089"/>
    </source>
</evidence>
<protein>
    <recommendedName>
        <fullName evidence="9">E3 ubiquitin-protein ligase</fullName>
        <ecNumber evidence="9">2.3.2.27</ecNumber>
    </recommendedName>
</protein>
<dbReference type="InterPro" id="IPR018957">
    <property type="entry name" value="Znf_C3HC4_RING-type"/>
</dbReference>
<dbReference type="UniPathway" id="UPA00143"/>
<evidence type="ECO:0000256" key="7">
    <source>
        <dbReference type="ARBA" id="ARBA00022833"/>
    </source>
</evidence>
<proteinExistence type="inferred from homology"/>
<evidence type="ECO:0000256" key="4">
    <source>
        <dbReference type="ARBA" id="ARBA00022679"/>
    </source>
</evidence>
<feature type="domain" description="RING-type" evidence="10">
    <location>
        <begin position="602"/>
        <end position="641"/>
    </location>
</feature>
<evidence type="ECO:0000256" key="1">
    <source>
        <dbReference type="ARBA" id="ARBA00000900"/>
    </source>
</evidence>
<dbReference type="Gene3D" id="3.30.40.10">
    <property type="entry name" value="Zinc/RING finger domain, C3HC4 (zinc finger)"/>
    <property type="match status" value="2"/>
</dbReference>
<keyword evidence="4 9" id="KW-0808">Transferase</keyword>
<evidence type="ECO:0000256" key="5">
    <source>
        <dbReference type="ARBA" id="ARBA00022723"/>
    </source>
</evidence>